<dbReference type="FunFam" id="3.40.50.10750:FF:000001">
    <property type="entry name" value="Phosphate acetyltransferase"/>
    <property type="match status" value="1"/>
</dbReference>
<name>Q1LT87_BAUCH</name>
<dbReference type="NCBIfam" id="NF004167">
    <property type="entry name" value="PRK05632.1"/>
    <property type="match status" value="1"/>
</dbReference>
<comment type="subunit">
    <text evidence="5">Homohexamer.</text>
</comment>
<comment type="catalytic activity">
    <reaction evidence="12">
        <text>acetyl-CoA + phosphate = acetyl phosphate + CoA</text>
        <dbReference type="Rhea" id="RHEA:19521"/>
        <dbReference type="ChEBI" id="CHEBI:22191"/>
        <dbReference type="ChEBI" id="CHEBI:43474"/>
        <dbReference type="ChEBI" id="CHEBI:57287"/>
        <dbReference type="ChEBI" id="CHEBI:57288"/>
        <dbReference type="EC" id="2.3.1.8"/>
    </reaction>
</comment>
<keyword evidence="8 12" id="KW-0963">Cytoplasm</keyword>
<dbReference type="SUPFAM" id="SSF53659">
    <property type="entry name" value="Isocitrate/Isopropylmalate dehydrogenase-like"/>
    <property type="match status" value="1"/>
</dbReference>
<protein>
    <recommendedName>
        <fullName evidence="7 12">Phosphate acetyltransferase</fullName>
        <ecNumber evidence="6 12">2.3.1.8</ecNumber>
    </recommendedName>
    <alternativeName>
        <fullName evidence="11 12">Phosphotransacetylase</fullName>
    </alternativeName>
</protein>
<comment type="domain">
    <text evidence="12">The N-terminal region seems to be important for proper quaternary structure. The C-terminal region contains the substrate-binding site.</text>
</comment>
<dbReference type="InterPro" id="IPR002505">
    <property type="entry name" value="PTA_PTB"/>
</dbReference>
<dbReference type="RefSeq" id="WP_011520560.1">
    <property type="nucleotide sequence ID" value="NC_007984.1"/>
</dbReference>
<dbReference type="GO" id="GO:0006085">
    <property type="term" value="P:acetyl-CoA biosynthetic process"/>
    <property type="evidence" value="ECO:0007669"/>
    <property type="project" value="UniProtKB-UniPathway"/>
</dbReference>
<dbReference type="InterPro" id="IPR016475">
    <property type="entry name" value="P-Actrans_bac"/>
</dbReference>
<evidence type="ECO:0000313" key="16">
    <source>
        <dbReference type="Proteomes" id="UP000002427"/>
    </source>
</evidence>
<evidence type="ECO:0000256" key="11">
    <source>
        <dbReference type="ARBA" id="ARBA00031108"/>
    </source>
</evidence>
<dbReference type="InterPro" id="IPR004614">
    <property type="entry name" value="P_AcTrfase"/>
</dbReference>
<evidence type="ECO:0000256" key="4">
    <source>
        <dbReference type="ARBA" id="ARBA00009786"/>
    </source>
</evidence>
<comment type="subcellular location">
    <subcellularLocation>
        <location evidence="1 12">Cytoplasm</location>
    </subcellularLocation>
</comment>
<evidence type="ECO:0000256" key="7">
    <source>
        <dbReference type="ARBA" id="ARBA00021528"/>
    </source>
</evidence>
<dbReference type="SUPFAM" id="SSF52540">
    <property type="entry name" value="P-loop containing nucleoside triphosphate hydrolases"/>
    <property type="match status" value="1"/>
</dbReference>
<evidence type="ECO:0000256" key="2">
    <source>
        <dbReference type="ARBA" id="ARBA00004989"/>
    </source>
</evidence>
<evidence type="ECO:0000256" key="8">
    <source>
        <dbReference type="ARBA" id="ARBA00022490"/>
    </source>
</evidence>
<dbReference type="NCBIfam" id="TIGR00651">
    <property type="entry name" value="pta"/>
    <property type="match status" value="1"/>
</dbReference>
<reference evidence="15 16" key="1">
    <citation type="journal article" date="2006" name="PLoS Biol.">
        <title>Metabolic complementarity and genomics of the dual bacterial symbiosis of sharpshooters.</title>
        <authorList>
            <person name="Wu D."/>
            <person name="Daugherty S.C."/>
            <person name="Van Aken S.E."/>
            <person name="Pai G.H."/>
            <person name="Watkins K.L."/>
            <person name="Khouri H."/>
            <person name="Tallon L.J."/>
            <person name="Zaborsky J.M."/>
            <person name="Dunbar H.E."/>
            <person name="Tran P.L."/>
            <person name="Moran N.A."/>
            <person name="Eisen J.A."/>
        </authorList>
    </citation>
    <scope>NUCLEOTIDE SEQUENCE [LARGE SCALE GENOMIC DNA]</scope>
    <source>
        <strain evidence="15">Hc</strain>
    </source>
</reference>
<dbReference type="Pfam" id="PF07085">
    <property type="entry name" value="DRTGG"/>
    <property type="match status" value="1"/>
</dbReference>
<dbReference type="InterPro" id="IPR027417">
    <property type="entry name" value="P-loop_NTPase"/>
</dbReference>
<evidence type="ECO:0000256" key="12">
    <source>
        <dbReference type="PIRNR" id="PIRNR006107"/>
    </source>
</evidence>
<sequence length="711" mass="79211">MSRTIMLIPIDARVGFTSVSLGLIYAIKQKNMRFSVFQPIAPQSYYGKDNQDVITRIVCNKYHIPYTKPLCINYVESLLAANKQDILMEEIISNYYYNKKEAALILVIGLKPTLQYQFIYTLNYQIAKMLDAEIILVLSLREYLPDKLQQLIKLAFVKLGGNQNITGIIINKLNAPILTYCHANIDMNELFHNSLNTSIHHIDIQSLSKNSPLPVIGAIPWNIDLINIRVSDIASYLKATIINQGNIQARSIKSVTFCTCNLANIIKYFQPDSMLVTSVDRNEVIVAICLAVMNGVEIGALLLTSSSYEIDQHIYQICKKTFQTGLPVFAIQQNILQTMLILQQFRPEIPIDNSRQLENLQNYMASYINHTWIESITTQRTERGMLFSPPAFRYHITELARQANKRIVLPEGDEPRTIKAASLCAKRGIARCVLLGNPSNIQQIAILNSIELGQGIEIIEPIIARDKYVKRLVQLRYHKGMTEDIAYQQLKDNVVLGTLMLEQDEVDGLVSGAMHTTANTIRPPLQLIKTAPGHTLVSSVFFMLLPEQVLVYGDCAININPTAQQLAEIAIQSADSAATLGIEPKVAMISYSTGDSGVGKDVEKVRQATYLAQEKRPDLIIDGPLQYDAAVMAEVALYKAPKSPVAGQATVFIFPDLNTGNTTYKAVQRSAKLISIGPILQGLRKPINDLSRGALVEDIIYTIALTAIQSK</sequence>
<feature type="domain" description="DRTGG" evidence="14">
    <location>
        <begin position="232"/>
        <end position="344"/>
    </location>
</feature>
<dbReference type="GO" id="GO:0005737">
    <property type="term" value="C:cytoplasm"/>
    <property type="evidence" value="ECO:0007669"/>
    <property type="project" value="UniProtKB-SubCell"/>
</dbReference>
<dbReference type="NCBIfam" id="NF007233">
    <property type="entry name" value="PRK09653.1"/>
    <property type="match status" value="1"/>
</dbReference>
<dbReference type="STRING" id="374463.BCI_0383"/>
<dbReference type="PIRSF" id="PIRSF006107">
    <property type="entry name" value="PhpActrans_proteobac"/>
    <property type="match status" value="1"/>
</dbReference>
<dbReference type="InterPro" id="IPR028979">
    <property type="entry name" value="Ser_kin/Pase_Hpr-like_N_sf"/>
</dbReference>
<keyword evidence="16" id="KW-1185">Reference proteome</keyword>
<dbReference type="UniPathway" id="UPA00340">
    <property type="reaction ID" value="UER00459"/>
</dbReference>
<evidence type="ECO:0000313" key="15">
    <source>
        <dbReference type="EMBL" id="ABF14274.1"/>
    </source>
</evidence>
<dbReference type="Gene3D" id="3.40.50.10950">
    <property type="match status" value="1"/>
</dbReference>
<dbReference type="PANTHER" id="PTHR43356">
    <property type="entry name" value="PHOSPHATE ACETYLTRANSFERASE"/>
    <property type="match status" value="1"/>
</dbReference>
<evidence type="ECO:0000256" key="6">
    <source>
        <dbReference type="ARBA" id="ARBA00012707"/>
    </source>
</evidence>
<dbReference type="OrthoDB" id="9808984at2"/>
<evidence type="ECO:0000256" key="1">
    <source>
        <dbReference type="ARBA" id="ARBA00004496"/>
    </source>
</evidence>
<proteinExistence type="inferred from homology"/>
<dbReference type="AlphaFoldDB" id="Q1LT87"/>
<dbReference type="KEGG" id="bci:BCI_0383"/>
<dbReference type="InterPro" id="IPR050500">
    <property type="entry name" value="Phos_Acetyltrans/Butyryltrans"/>
</dbReference>
<comment type="pathway">
    <text evidence="2 12">Metabolic intermediate biosynthesis; acetyl-CoA biosynthesis; acetyl-CoA from acetate: step 2/2.</text>
</comment>
<evidence type="ECO:0000256" key="10">
    <source>
        <dbReference type="ARBA" id="ARBA00023315"/>
    </source>
</evidence>
<dbReference type="Gene3D" id="3.40.1390.20">
    <property type="entry name" value="HprK N-terminal domain-like"/>
    <property type="match status" value="1"/>
</dbReference>
<evidence type="ECO:0000256" key="9">
    <source>
        <dbReference type="ARBA" id="ARBA00022679"/>
    </source>
</evidence>
<comment type="function">
    <text evidence="12">Involved in acetate metabolism.</text>
</comment>
<evidence type="ECO:0000259" key="14">
    <source>
        <dbReference type="Pfam" id="PF07085"/>
    </source>
</evidence>
<dbReference type="EC" id="2.3.1.8" evidence="6 12"/>
<dbReference type="InterPro" id="IPR042112">
    <property type="entry name" value="P_AcTrfase_dom2"/>
</dbReference>
<dbReference type="Gene3D" id="3.40.50.10750">
    <property type="entry name" value="Isocitrate/Isopropylmalate dehydrogenase-like"/>
    <property type="match status" value="1"/>
</dbReference>
<dbReference type="InterPro" id="IPR042113">
    <property type="entry name" value="P_AcTrfase_dom1"/>
</dbReference>
<gene>
    <name evidence="15" type="primary">pta</name>
    <name evidence="15" type="ordered locus">BCI_0383</name>
</gene>
<dbReference type="SUPFAM" id="SSF75138">
    <property type="entry name" value="HprK N-terminal domain-like"/>
    <property type="match status" value="1"/>
</dbReference>
<dbReference type="Pfam" id="PF01515">
    <property type="entry name" value="PTA_PTB"/>
    <property type="match status" value="1"/>
</dbReference>
<dbReference type="EMBL" id="CP000238">
    <property type="protein sequence ID" value="ABF14274.1"/>
    <property type="molecule type" value="Genomic_DNA"/>
</dbReference>
<feature type="domain" description="Phosphate acetyl/butaryl transferase" evidence="13">
    <location>
        <begin position="392"/>
        <end position="707"/>
    </location>
</feature>
<organism evidence="15 16">
    <name type="scientific">Baumannia cicadellinicola subsp. Homalodisca coagulata</name>
    <dbReference type="NCBI Taxonomy" id="374463"/>
    <lineage>
        <taxon>Bacteria</taxon>
        <taxon>Pseudomonadati</taxon>
        <taxon>Pseudomonadota</taxon>
        <taxon>Gammaproteobacteria</taxon>
        <taxon>Candidatus Palibaumannia</taxon>
    </lineage>
</organism>
<dbReference type="GO" id="GO:0008959">
    <property type="term" value="F:phosphate acetyltransferase activity"/>
    <property type="evidence" value="ECO:0007669"/>
    <property type="project" value="UniProtKB-EC"/>
</dbReference>
<evidence type="ECO:0000256" key="3">
    <source>
        <dbReference type="ARBA" id="ARBA00008756"/>
    </source>
</evidence>
<comment type="similarity">
    <text evidence="4 12">In the N-terminal section; belongs to the CobB/CobQ family.</text>
</comment>
<dbReference type="PANTHER" id="PTHR43356:SF3">
    <property type="entry name" value="PHOSPHATE ACETYLTRANSFERASE"/>
    <property type="match status" value="1"/>
</dbReference>
<dbReference type="Pfam" id="PF13500">
    <property type="entry name" value="AAA_26"/>
    <property type="match status" value="1"/>
</dbReference>
<keyword evidence="9 12" id="KW-0808">Transferase</keyword>
<dbReference type="Proteomes" id="UP000002427">
    <property type="component" value="Chromosome"/>
</dbReference>
<dbReference type="HOGENOM" id="CLU_019723_2_1_6"/>
<evidence type="ECO:0000256" key="5">
    <source>
        <dbReference type="ARBA" id="ARBA00011643"/>
    </source>
</evidence>
<dbReference type="InterPro" id="IPR010766">
    <property type="entry name" value="DRTGG"/>
</dbReference>
<accession>Q1LT87</accession>
<keyword evidence="10 12" id="KW-0012">Acyltransferase</keyword>
<evidence type="ECO:0000259" key="13">
    <source>
        <dbReference type="Pfam" id="PF01515"/>
    </source>
</evidence>
<comment type="similarity">
    <text evidence="3 12">In the C-terminal section; belongs to the phosphate acetyltransferase and butyryltransferase family.</text>
</comment>